<keyword evidence="3" id="KW-0812">Transmembrane</keyword>
<proteinExistence type="predicted"/>
<accession>A0ABR1DAB5</accession>
<gene>
    <name evidence="14" type="primary">Necator_chrIII.g13245</name>
    <name evidence="14" type="ORF">RB195_012478</name>
</gene>
<keyword evidence="15" id="KW-1185">Reference proteome</keyword>
<evidence type="ECO:0000259" key="13">
    <source>
        <dbReference type="PROSITE" id="PS50888"/>
    </source>
</evidence>
<comment type="subcellular location">
    <subcellularLocation>
        <location evidence="2">Endoplasmic reticulum membrane</location>
        <topology evidence="2">Multi-pass membrane protein</topology>
    </subcellularLocation>
    <subcellularLocation>
        <location evidence="1">Nucleus</location>
    </subcellularLocation>
</comment>
<comment type="caution">
    <text evidence="14">The sequence shown here is derived from an EMBL/GenBank/DDBJ whole genome shotgun (WGS) entry which is preliminary data.</text>
</comment>
<dbReference type="SUPFAM" id="SSF47459">
    <property type="entry name" value="HLH, helix-loop-helix DNA-binding domain"/>
    <property type="match status" value="1"/>
</dbReference>
<evidence type="ECO:0000256" key="2">
    <source>
        <dbReference type="ARBA" id="ARBA00004477"/>
    </source>
</evidence>
<evidence type="ECO:0000256" key="12">
    <source>
        <dbReference type="SAM" id="MobiDB-lite"/>
    </source>
</evidence>
<dbReference type="PROSITE" id="PS50888">
    <property type="entry name" value="BHLH"/>
    <property type="match status" value="1"/>
</dbReference>
<feature type="compositionally biased region" description="Polar residues" evidence="12">
    <location>
        <begin position="293"/>
        <end position="302"/>
    </location>
</feature>
<reference evidence="14 15" key="1">
    <citation type="submission" date="2023-08" db="EMBL/GenBank/DDBJ databases">
        <title>A Necator americanus chromosomal reference genome.</title>
        <authorList>
            <person name="Ilik V."/>
            <person name="Petrzelkova K.J."/>
            <person name="Pardy F."/>
            <person name="Fuh T."/>
            <person name="Niatou-Singa F.S."/>
            <person name="Gouil Q."/>
            <person name="Baker L."/>
            <person name="Ritchie M.E."/>
            <person name="Jex A.R."/>
            <person name="Gazzola D."/>
            <person name="Li H."/>
            <person name="Toshio Fujiwara R."/>
            <person name="Zhan B."/>
            <person name="Aroian R.V."/>
            <person name="Pafco B."/>
            <person name="Schwarz E.M."/>
        </authorList>
    </citation>
    <scope>NUCLEOTIDE SEQUENCE [LARGE SCALE GENOMIC DNA]</scope>
    <source>
        <strain evidence="14 15">Aroian</strain>
        <tissue evidence="14">Whole animal</tissue>
    </source>
</reference>
<dbReference type="PANTHER" id="PTHR46062">
    <property type="entry name" value="STEROL REGULATORY ELEMENT-BINDING PROTEIN"/>
    <property type="match status" value="1"/>
</dbReference>
<feature type="compositionally biased region" description="Acidic residues" evidence="12">
    <location>
        <begin position="350"/>
        <end position="364"/>
    </location>
</feature>
<keyword evidence="6" id="KW-0805">Transcription regulation</keyword>
<feature type="region of interest" description="Disordered" evidence="12">
    <location>
        <begin position="459"/>
        <end position="498"/>
    </location>
</feature>
<feature type="domain" description="BHLH" evidence="13">
    <location>
        <begin position="375"/>
        <end position="425"/>
    </location>
</feature>
<dbReference type="PANTHER" id="PTHR46062:SF1">
    <property type="entry name" value="LP12374P"/>
    <property type="match status" value="1"/>
</dbReference>
<evidence type="ECO:0000256" key="9">
    <source>
        <dbReference type="ARBA" id="ARBA00023163"/>
    </source>
</evidence>
<feature type="compositionally biased region" description="Basic and acidic residues" evidence="12">
    <location>
        <begin position="365"/>
        <end position="378"/>
    </location>
</feature>
<dbReference type="Pfam" id="PF00010">
    <property type="entry name" value="HLH"/>
    <property type="match status" value="1"/>
</dbReference>
<keyword evidence="8" id="KW-0472">Membrane</keyword>
<feature type="coiled-coil region" evidence="11">
    <location>
        <begin position="415"/>
        <end position="442"/>
    </location>
</feature>
<evidence type="ECO:0000256" key="10">
    <source>
        <dbReference type="ARBA" id="ARBA00023242"/>
    </source>
</evidence>
<dbReference type="Proteomes" id="UP001303046">
    <property type="component" value="Unassembled WGS sequence"/>
</dbReference>
<feature type="compositionally biased region" description="Low complexity" evidence="12">
    <location>
        <begin position="325"/>
        <end position="339"/>
    </location>
</feature>
<dbReference type="CDD" id="cd11394">
    <property type="entry name" value="bHLHzip_SREBP"/>
    <property type="match status" value="1"/>
</dbReference>
<keyword evidence="5" id="KW-1133">Transmembrane helix</keyword>
<evidence type="ECO:0000256" key="11">
    <source>
        <dbReference type="SAM" id="Coils"/>
    </source>
</evidence>
<keyword evidence="9" id="KW-0804">Transcription</keyword>
<dbReference type="EMBL" id="JAVFWL010000003">
    <property type="protein sequence ID" value="KAK6746396.1"/>
    <property type="molecule type" value="Genomic_DNA"/>
</dbReference>
<dbReference type="InterPro" id="IPR011598">
    <property type="entry name" value="bHLH_dom"/>
</dbReference>
<evidence type="ECO:0000313" key="15">
    <source>
        <dbReference type="Proteomes" id="UP001303046"/>
    </source>
</evidence>
<evidence type="ECO:0000256" key="1">
    <source>
        <dbReference type="ARBA" id="ARBA00004123"/>
    </source>
</evidence>
<feature type="region of interest" description="Disordered" evidence="12">
    <location>
        <begin position="280"/>
        <end position="302"/>
    </location>
</feature>
<keyword evidence="10" id="KW-0539">Nucleus</keyword>
<feature type="compositionally biased region" description="Low complexity" evidence="12">
    <location>
        <begin position="459"/>
        <end position="485"/>
    </location>
</feature>
<evidence type="ECO:0000256" key="5">
    <source>
        <dbReference type="ARBA" id="ARBA00022989"/>
    </source>
</evidence>
<evidence type="ECO:0000256" key="6">
    <source>
        <dbReference type="ARBA" id="ARBA00023015"/>
    </source>
</evidence>
<evidence type="ECO:0000256" key="3">
    <source>
        <dbReference type="ARBA" id="ARBA00022692"/>
    </source>
</evidence>
<sequence length="1118" mass="125010">MSAICHLLLEINELPSWKGKAYLSIKCSREADMTTRCNFMESHSTDMSTKLTSTRKRLRSLWMLTTSSNMFNCNDIPMSDPFLSLETNLEDISDVIRMDTEDVLAMDATWGGGHQQPHASHYPYAKPFVRPNQHSPPQDYYDSNRSREIGSIVSLLQADSPPSSDPYAAMKFSPPNFDTNVNLNGPAGMLPKLGASVVQPLQINHYQSGTLAQQLTAPAMQPFSQVLSPPAMFIDTKPPFVQNSPEQNYMVSPGGGYSSCTSVAATANVKVESPVSIQMTRSHSDGNTADMLSPQQNSSNGATTKEELLRLLVNMSPGQVERLKGSAGRRSSSHSRPSGVATRVPRDDSWPQDDDSDDEDEVTSEEPRRKGPKTERRTAHNLIEKKYRCSINDRIQHLKAILAGDDAKLSKSATLRKAIEHIGKLEAENRDLRQEVQRLSSILHNNNIEVLPPSVPVVGSPALSPSTSSASMQSPGATTSPTTSPTLPPKGAKRPRTSVEQGRVTIFAIMFAMLMWNPLNLLATGSSVSARSNHDNVAPTGGRVLSENTDAFDNYLTADEWWQTRVIKPCFVWSVNIFVVVCVLTRLLVYGEPVQDFKSRSWRVFLSTQARARQEAEHGNVREAQRQYIECLQILERPLPSAGVEQALSVVWQIIRHALNSLWIGRWFSRRRRDAGKPVTVVCKSHAHTAMIYHKMHQLHLLGVDETSEGVSGLYLALSAVNLAESAGASIDGLPRNVLADIYIAAAIRTRLCLPSFLASIFSPYFFRRARRHVRRADEDSVSALHWVFHPLSREFLSDFEVVRSTLNAKKTSLVPMVGERDSDVLSRLRAGLKLRLLTLLASELSGDNGLKEIDTVDVSRLLITISMAGGLPKKENSWDCATWLTEGDALCTWWTHVFTCALFWKQGMREKAKQHYAVVRRCPDELLNSPLALAVGHAFCSKKLCADDRDSANFGKFVLIHSRKALEQLRLAYTREAAPEVAHLQDALRRLAYEWVMSSLLDAWRQNLESGKPYWCQHITEDYRTLYQEACNHYTHIQLHGGGERGSRLTTYQLTSRMLNGANPLYTWAGTCRIRKERFDAVSGRVSYSRAQQPDPFHLHVLCKLHDDLPRMCERVK</sequence>
<evidence type="ECO:0000256" key="7">
    <source>
        <dbReference type="ARBA" id="ARBA00023125"/>
    </source>
</evidence>
<name>A0ABR1DAB5_NECAM</name>
<feature type="region of interest" description="Disordered" evidence="12">
    <location>
        <begin position="320"/>
        <end position="378"/>
    </location>
</feature>
<protein>
    <recommendedName>
        <fullName evidence="13">BHLH domain-containing protein</fullName>
    </recommendedName>
</protein>
<evidence type="ECO:0000256" key="8">
    <source>
        <dbReference type="ARBA" id="ARBA00023136"/>
    </source>
</evidence>
<evidence type="ECO:0000256" key="4">
    <source>
        <dbReference type="ARBA" id="ARBA00022824"/>
    </source>
</evidence>
<dbReference type="Gene3D" id="4.10.280.10">
    <property type="entry name" value="Helix-loop-helix DNA-binding domain"/>
    <property type="match status" value="1"/>
</dbReference>
<evidence type="ECO:0000313" key="14">
    <source>
        <dbReference type="EMBL" id="KAK6746396.1"/>
    </source>
</evidence>
<keyword evidence="11" id="KW-0175">Coiled coil</keyword>
<keyword evidence="4" id="KW-0256">Endoplasmic reticulum</keyword>
<dbReference type="SMART" id="SM00353">
    <property type="entry name" value="HLH"/>
    <property type="match status" value="1"/>
</dbReference>
<keyword evidence="7" id="KW-0238">DNA-binding</keyword>
<organism evidence="14 15">
    <name type="scientific">Necator americanus</name>
    <name type="common">Human hookworm</name>
    <dbReference type="NCBI Taxonomy" id="51031"/>
    <lineage>
        <taxon>Eukaryota</taxon>
        <taxon>Metazoa</taxon>
        <taxon>Ecdysozoa</taxon>
        <taxon>Nematoda</taxon>
        <taxon>Chromadorea</taxon>
        <taxon>Rhabditida</taxon>
        <taxon>Rhabditina</taxon>
        <taxon>Rhabditomorpha</taxon>
        <taxon>Strongyloidea</taxon>
        <taxon>Ancylostomatidae</taxon>
        <taxon>Bunostominae</taxon>
        <taxon>Necator</taxon>
    </lineage>
</organism>
<dbReference type="InterPro" id="IPR036638">
    <property type="entry name" value="HLH_DNA-bd_sf"/>
</dbReference>